<comment type="caution">
    <text evidence="1">The sequence shown here is derived from an EMBL/GenBank/DDBJ whole genome shotgun (WGS) entry which is preliminary data.</text>
</comment>
<evidence type="ECO:0000313" key="1">
    <source>
        <dbReference type="EMBL" id="OWY94609.1"/>
    </source>
</evidence>
<protein>
    <submittedName>
        <fullName evidence="1">Uncharacterized protein</fullName>
    </submittedName>
</protein>
<dbReference type="EMBL" id="NBNE01014096">
    <property type="protein sequence ID" value="OWY94609.1"/>
    <property type="molecule type" value="Genomic_DNA"/>
</dbReference>
<proteinExistence type="predicted"/>
<dbReference type="AlphaFoldDB" id="A0A225UR32"/>
<keyword evidence="2" id="KW-1185">Reference proteome</keyword>
<dbReference type="OrthoDB" id="129639at2759"/>
<organism evidence="1 2">
    <name type="scientific">Phytophthora megakarya</name>
    <dbReference type="NCBI Taxonomy" id="4795"/>
    <lineage>
        <taxon>Eukaryota</taxon>
        <taxon>Sar</taxon>
        <taxon>Stramenopiles</taxon>
        <taxon>Oomycota</taxon>
        <taxon>Peronosporomycetes</taxon>
        <taxon>Peronosporales</taxon>
        <taxon>Peronosporaceae</taxon>
        <taxon>Phytophthora</taxon>
    </lineage>
</organism>
<dbReference type="Proteomes" id="UP000198211">
    <property type="component" value="Unassembled WGS sequence"/>
</dbReference>
<reference evidence="2" key="1">
    <citation type="submission" date="2017-03" db="EMBL/GenBank/DDBJ databases">
        <title>Phytopthora megakarya and P. palmivora, two closely related causual agents of cacao black pod achieved similar genome size and gene model numbers by different mechanisms.</title>
        <authorList>
            <person name="Ali S."/>
            <person name="Shao J."/>
            <person name="Larry D.J."/>
            <person name="Kronmiller B."/>
            <person name="Shen D."/>
            <person name="Strem M.D."/>
            <person name="Melnick R.L."/>
            <person name="Guiltinan M.J."/>
            <person name="Tyler B.M."/>
            <person name="Meinhardt L.W."/>
            <person name="Bailey B.A."/>
        </authorList>
    </citation>
    <scope>NUCLEOTIDE SEQUENCE [LARGE SCALE GENOMIC DNA]</scope>
    <source>
        <strain evidence="2">zdho120</strain>
    </source>
</reference>
<name>A0A225UR32_9STRA</name>
<feature type="non-terminal residue" evidence="1">
    <location>
        <position position="1"/>
    </location>
</feature>
<evidence type="ECO:0000313" key="2">
    <source>
        <dbReference type="Proteomes" id="UP000198211"/>
    </source>
</evidence>
<accession>A0A225UR32</accession>
<gene>
    <name evidence="1" type="ORF">PHMEG_00035610</name>
</gene>
<sequence length="535" mass="61007">EDIILEEWREYSERSEVQILAPGSLRCTFVLEPAVVDFLGMNLSASMTKAVETVVRGNFWFSQVKHVRLELGKELWDDELESKKVFGQLLNGLFSSTRRSRELTIPKCRSSFDVYNPKTKDLQIERVQLLFPSSMSPSDFVAAASAIAVTQTVKKLTISPVVQLFPRINTRIWWTWLAYALFSKRARAFSSLESVTFVKLRYLCTDDMVKLAEVITSEHPEEKLFDTPRGELGEKIATVTRGAPIRWKFDYGELVPEVEPLSFPMSIPFVLTFSDDGVSEWVNVLVPGYGRCQVQRDNLEFHETSEYETRPCLKTLKIGFIHENNTINNSLPLLLAAVGHSLNNLALSARTLDIDVSTILRYCPNLVELSLCGAVVDVMLKFDNYREFLQSFSGVDFNWNNVIALSRTLSNDNNPLAKCVHRLRVRPVSEAELNALLDMLTQNLTLKYMEITIPTQFQRRIESFRKFNLQPIHHTMKLSLKSKAAFISTIESNETGNHQQKSPLHELSQELLCKIFAYAISPTPRRVFARCVPKP</sequence>